<accession>A0ACC3CV02</accession>
<evidence type="ECO:0000313" key="2">
    <source>
        <dbReference type="Proteomes" id="UP001186974"/>
    </source>
</evidence>
<dbReference type="Proteomes" id="UP001186974">
    <property type="component" value="Unassembled WGS sequence"/>
</dbReference>
<protein>
    <submittedName>
        <fullName evidence="1">Uncharacterized protein</fullName>
    </submittedName>
</protein>
<sequence>MDPSSQQPQMAQFFDFGSASMPEASDLLPEAMAIDAFETQQPSQCSVHPDTLGCLCTAVDEILERPPASVPQQYNIPDPQLGITEGDEGPFNFSTWIPRYSKPEQACEYCRSRKLECFYTFEGQKTCSPCNALFRTCSFVHDLRPWVVMDTLHPVTEDVCQNAGEITGITALKSWDRRGFAYKDKEEPATAISSKSGTRFTRVMIKILKDWVDEHKDHPYPSEEDKEGLMIKTGLTATQVTNWLANHRRRSKNKMTRASSPMSKPSAAIDIPVGAHNRAWDD</sequence>
<gene>
    <name evidence="1" type="ORF">LTS18_014944</name>
</gene>
<comment type="caution">
    <text evidence="1">The sequence shown here is derived from an EMBL/GenBank/DDBJ whole genome shotgun (WGS) entry which is preliminary data.</text>
</comment>
<proteinExistence type="predicted"/>
<reference evidence="1" key="1">
    <citation type="submission" date="2024-09" db="EMBL/GenBank/DDBJ databases">
        <title>Black Yeasts Isolated from many extreme environments.</title>
        <authorList>
            <person name="Coleine C."/>
            <person name="Stajich J.E."/>
            <person name="Selbmann L."/>
        </authorList>
    </citation>
    <scope>NUCLEOTIDE SEQUENCE</scope>
    <source>
        <strain evidence="1">CCFEE 5737</strain>
    </source>
</reference>
<keyword evidence="2" id="KW-1185">Reference proteome</keyword>
<name>A0ACC3CV02_9PEZI</name>
<organism evidence="1 2">
    <name type="scientific">Coniosporium uncinatum</name>
    <dbReference type="NCBI Taxonomy" id="93489"/>
    <lineage>
        <taxon>Eukaryota</taxon>
        <taxon>Fungi</taxon>
        <taxon>Dikarya</taxon>
        <taxon>Ascomycota</taxon>
        <taxon>Pezizomycotina</taxon>
        <taxon>Dothideomycetes</taxon>
        <taxon>Dothideomycetes incertae sedis</taxon>
        <taxon>Coniosporium</taxon>
    </lineage>
</organism>
<feature type="non-terminal residue" evidence="1">
    <location>
        <position position="282"/>
    </location>
</feature>
<dbReference type="EMBL" id="JAWDJW010011221">
    <property type="protein sequence ID" value="KAK3044955.1"/>
    <property type="molecule type" value="Genomic_DNA"/>
</dbReference>
<evidence type="ECO:0000313" key="1">
    <source>
        <dbReference type="EMBL" id="KAK3044955.1"/>
    </source>
</evidence>